<evidence type="ECO:0000259" key="9">
    <source>
        <dbReference type="PROSITE" id="PS51161"/>
    </source>
</evidence>
<gene>
    <name evidence="10" type="ORF">ElyMa_002595400</name>
</gene>
<keyword evidence="11" id="KW-1185">Reference proteome</keyword>
<evidence type="ECO:0000256" key="5">
    <source>
        <dbReference type="ARBA" id="ARBA00023116"/>
    </source>
</evidence>
<evidence type="ECO:0000256" key="4">
    <source>
        <dbReference type="ARBA" id="ARBA00023002"/>
    </source>
</evidence>
<dbReference type="InterPro" id="IPR013509">
    <property type="entry name" value="RNR_lsu_N"/>
</dbReference>
<evidence type="ECO:0000256" key="6">
    <source>
        <dbReference type="ARBA" id="ARBA00024942"/>
    </source>
</evidence>
<dbReference type="PROSITE" id="PS50817">
    <property type="entry name" value="INTEIN_N_TER"/>
    <property type="match status" value="1"/>
</dbReference>
<evidence type="ECO:0000313" key="11">
    <source>
        <dbReference type="Proteomes" id="UP000762676"/>
    </source>
</evidence>
<dbReference type="EMBL" id="BMAT01005353">
    <property type="protein sequence ID" value="GFR91548.1"/>
    <property type="molecule type" value="Genomic_DNA"/>
</dbReference>
<comment type="function">
    <text evidence="6 8">Provides the precursors necessary for DNA synthesis. Catalyzes the biosynthesis of deoxyribonucleotides from the corresponding ribonucleotides.</text>
</comment>
<dbReference type="InterPro" id="IPR000788">
    <property type="entry name" value="RNR_lg_C"/>
</dbReference>
<feature type="domain" description="ATP-cone" evidence="9">
    <location>
        <begin position="12"/>
        <end position="108"/>
    </location>
</feature>
<dbReference type="SUPFAM" id="SSF48168">
    <property type="entry name" value="R1 subunit of ribonucleotide reductase, N-terminal domain"/>
    <property type="match status" value="1"/>
</dbReference>
<dbReference type="Gene3D" id="3.20.70.20">
    <property type="match status" value="2"/>
</dbReference>
<evidence type="ECO:0000256" key="8">
    <source>
        <dbReference type="RuleBase" id="RU003410"/>
    </source>
</evidence>
<keyword evidence="5 8" id="KW-0215">Deoxyribonucleotide synthesis</keyword>
<evidence type="ECO:0000256" key="1">
    <source>
        <dbReference type="ARBA" id="ARBA00010406"/>
    </source>
</evidence>
<dbReference type="SMART" id="SM00306">
    <property type="entry name" value="HintN"/>
    <property type="match status" value="1"/>
</dbReference>
<dbReference type="InterPro" id="IPR006141">
    <property type="entry name" value="Intein_N"/>
</dbReference>
<dbReference type="GO" id="GO:0004748">
    <property type="term" value="F:ribonucleoside-diphosphate reductase activity, thioredoxin disulfide as acceptor"/>
    <property type="evidence" value="ECO:0007669"/>
    <property type="project" value="UniProtKB-EC"/>
</dbReference>
<sequence>MDRSEEPPMEASYVIKRDGKPASVRFDAITDRNQALCSAAYGRHLSHVEKRLPAITQKVVRRFKNGMTTHALDMLTADVCVAQSTRHQDFSDLAARILVSDLQKRTTASFLQTVLRLDSVQNAEGLNVSRLHPEFVGIASRGAAEIDRRINFARDFRLTYFGVQTMIRSYLLRETGPQSAPVERPQHMYMRVALALCVGQPDQKGHEAPEDLFRKRLEFAFEAYDLLSTQRLAHASPTIFNAGTKHPQLASCFLLSADDDLNVVLQVDKDAGMISKWAGGVGMSLSRIRAEGALIKSTGCKSDGLRRYIMKLNSSQLHVNQSGFRPGAYALYLETWHADIFTFLSLGRFKDIASNAPDLKYALWTNDMFMEAVVEELAARAAVARGDSTVEAESAAGDWYLFSPDRAPDLDKAYGEQFRVLYRRYVDEKRYERVVKASTIMTEWFKTVAQKGNPYILFKDHINRKSNLSHYRTITNSNLCVAGGTRILTDKGQLPICTLVDREVRVWNGSEWSCVTVRQTSLSAALVRVTLNSGATLVCTPEHTFYDRFGTKIRAGNLAPGTQLEDVSSWPVVDGGEPFSCAYAHGLFCARQTPVGALLDDSTASLHGPPLGADKDSRLRWFEGYCDGSSSCGVQLLDGPLVLQTQECSIVELNFLRQIRLLLQTLGCNTRIWSGIPTSHFGCRGWRLFVTKANLETLVGLGFSPRRLDLQGGRGVRLFDVKTRVVPQVVSVSFIEIPAPTFCFTEPLRGRGVFEGILTGQCAEISIPSFHEEGKENEAEYGTCNLAAIPLASFVLPDARASNPGRARVDWEALIATAGTAVRNLDNIIDINFYPVEACRRSNLKHRPIALGVMGLADVLAKFRYAYGSSKARALDRALHAAIYYGAMRASSELGKERGNFASFEGSASQRGLLQPDLWVACGHLSENWEEAVASETGGKIKPSDWAELRKSCSAYLRNAYVTADMPTATSSQATGQNECFEPFTSNLYTRKTLAGEFTLLNPYLLAELESVGVWDEEMRQALVLSGGSVLNNTRVPPDIQRRYRTARELDQRLLTLHAKARNPFLSQSQSLNYYFSAPCLRDALTVVVSGWKEGLTTGCYYIHTQPAAGSAKSSVMLPAFSRQPSSPKNVEDSAGRNSASVCSTKVCEACSV</sequence>
<evidence type="ECO:0000256" key="2">
    <source>
        <dbReference type="ARBA" id="ARBA00022741"/>
    </source>
</evidence>
<dbReference type="AlphaFoldDB" id="A0AAV4H3D6"/>
<dbReference type="GO" id="GO:0009263">
    <property type="term" value="P:deoxyribonucleotide biosynthetic process"/>
    <property type="evidence" value="ECO:0007669"/>
    <property type="project" value="UniProtKB-KW"/>
</dbReference>
<dbReference type="GO" id="GO:0016539">
    <property type="term" value="P:intein-mediated protein splicing"/>
    <property type="evidence" value="ECO:0007669"/>
    <property type="project" value="InterPro"/>
</dbReference>
<keyword evidence="3 7" id="KW-0067">ATP-binding</keyword>
<dbReference type="Pfam" id="PF00317">
    <property type="entry name" value="Ribonuc_red_lgN"/>
    <property type="match status" value="1"/>
</dbReference>
<dbReference type="Pfam" id="PF02867">
    <property type="entry name" value="Ribonuc_red_lgC"/>
    <property type="match status" value="1"/>
</dbReference>
<proteinExistence type="inferred from homology"/>
<dbReference type="PROSITE" id="PS51161">
    <property type="entry name" value="ATP_CONE"/>
    <property type="match status" value="1"/>
</dbReference>
<dbReference type="InterPro" id="IPR036844">
    <property type="entry name" value="Hint_dom_sf"/>
</dbReference>
<dbReference type="PANTHER" id="PTHR11573">
    <property type="entry name" value="RIBONUCLEOSIDE-DIPHOSPHATE REDUCTASE LARGE CHAIN"/>
    <property type="match status" value="1"/>
</dbReference>
<organism evidence="10 11">
    <name type="scientific">Elysia marginata</name>
    <dbReference type="NCBI Taxonomy" id="1093978"/>
    <lineage>
        <taxon>Eukaryota</taxon>
        <taxon>Metazoa</taxon>
        <taxon>Spiralia</taxon>
        <taxon>Lophotrochozoa</taxon>
        <taxon>Mollusca</taxon>
        <taxon>Gastropoda</taxon>
        <taxon>Heterobranchia</taxon>
        <taxon>Euthyneura</taxon>
        <taxon>Panpulmonata</taxon>
        <taxon>Sacoglossa</taxon>
        <taxon>Placobranchoidea</taxon>
        <taxon>Plakobranchidae</taxon>
        <taxon>Elysia</taxon>
    </lineage>
</organism>
<dbReference type="InterPro" id="IPR039718">
    <property type="entry name" value="Rrm1"/>
</dbReference>
<evidence type="ECO:0000256" key="7">
    <source>
        <dbReference type="PROSITE-ProRule" id="PRU00492"/>
    </source>
</evidence>
<dbReference type="Proteomes" id="UP000762676">
    <property type="component" value="Unassembled WGS sequence"/>
</dbReference>
<evidence type="ECO:0000313" key="10">
    <source>
        <dbReference type="EMBL" id="GFR91548.1"/>
    </source>
</evidence>
<dbReference type="InterPro" id="IPR005144">
    <property type="entry name" value="ATP-cone_dom"/>
</dbReference>
<keyword evidence="2 7" id="KW-0547">Nucleotide-binding</keyword>
<comment type="similarity">
    <text evidence="1 8">Belongs to the ribonucleoside diphosphate reductase large chain family.</text>
</comment>
<comment type="caution">
    <text evidence="10">The sequence shown here is derived from an EMBL/GenBank/DDBJ whole genome shotgun (WGS) entry which is preliminary data.</text>
</comment>
<accession>A0AAV4H3D6</accession>
<comment type="catalytic activity">
    <reaction evidence="8">
        <text>a 2'-deoxyribonucleoside 5'-diphosphate + [thioredoxin]-disulfide + H2O = a ribonucleoside 5'-diphosphate + [thioredoxin]-dithiol</text>
        <dbReference type="Rhea" id="RHEA:23252"/>
        <dbReference type="Rhea" id="RHEA-COMP:10698"/>
        <dbReference type="Rhea" id="RHEA-COMP:10700"/>
        <dbReference type="ChEBI" id="CHEBI:15377"/>
        <dbReference type="ChEBI" id="CHEBI:29950"/>
        <dbReference type="ChEBI" id="CHEBI:50058"/>
        <dbReference type="ChEBI" id="CHEBI:57930"/>
        <dbReference type="ChEBI" id="CHEBI:73316"/>
        <dbReference type="EC" id="1.17.4.1"/>
    </reaction>
</comment>
<dbReference type="SUPFAM" id="SSF51294">
    <property type="entry name" value="Hedgehog/intein (Hint) domain"/>
    <property type="match status" value="1"/>
</dbReference>
<dbReference type="InterPro" id="IPR008926">
    <property type="entry name" value="RNR_R1-su_N"/>
</dbReference>
<dbReference type="GO" id="GO:0005524">
    <property type="term" value="F:ATP binding"/>
    <property type="evidence" value="ECO:0007669"/>
    <property type="project" value="UniProtKB-UniRule"/>
</dbReference>
<name>A0AAV4H3D6_9GAST</name>
<keyword evidence="4 8" id="KW-0560">Oxidoreductase</keyword>
<dbReference type="InterPro" id="IPR003587">
    <property type="entry name" value="Hint_dom_N"/>
</dbReference>
<protein>
    <recommendedName>
        <fullName evidence="8">Ribonucleoside-diphosphate reductase</fullName>
        <ecNumber evidence="8">1.17.4.1</ecNumber>
    </recommendedName>
</protein>
<dbReference type="SUPFAM" id="SSF51998">
    <property type="entry name" value="PFL-like glycyl radical enzymes"/>
    <property type="match status" value="1"/>
</dbReference>
<dbReference type="GO" id="GO:0005971">
    <property type="term" value="C:ribonucleoside-diphosphate reductase complex"/>
    <property type="evidence" value="ECO:0007669"/>
    <property type="project" value="TreeGrafter"/>
</dbReference>
<evidence type="ECO:0000256" key="3">
    <source>
        <dbReference type="ARBA" id="ARBA00022840"/>
    </source>
</evidence>
<reference evidence="10 11" key="1">
    <citation type="journal article" date="2021" name="Elife">
        <title>Chloroplast acquisition without the gene transfer in kleptoplastic sea slugs, Plakobranchus ocellatus.</title>
        <authorList>
            <person name="Maeda T."/>
            <person name="Takahashi S."/>
            <person name="Yoshida T."/>
            <person name="Shimamura S."/>
            <person name="Takaki Y."/>
            <person name="Nagai Y."/>
            <person name="Toyoda A."/>
            <person name="Suzuki Y."/>
            <person name="Arimoto A."/>
            <person name="Ishii H."/>
            <person name="Satoh N."/>
            <person name="Nishiyama T."/>
            <person name="Hasebe M."/>
            <person name="Maruyama T."/>
            <person name="Minagawa J."/>
            <person name="Obokata J."/>
            <person name="Shigenobu S."/>
        </authorList>
    </citation>
    <scope>NUCLEOTIDE SEQUENCE [LARGE SCALE GENOMIC DNA]</scope>
</reference>
<dbReference type="PANTHER" id="PTHR11573:SF6">
    <property type="entry name" value="RIBONUCLEOSIDE-DIPHOSPHATE REDUCTASE LARGE SUBUNIT"/>
    <property type="match status" value="1"/>
</dbReference>
<dbReference type="EC" id="1.17.4.1" evidence="8"/>